<name>A0A5M6D9H9_9BACT</name>
<gene>
    <name evidence="2" type="ORF">F0145_14665</name>
</gene>
<feature type="chain" id="PRO_5024448131" evidence="1">
    <location>
        <begin position="22"/>
        <end position="176"/>
    </location>
</feature>
<sequence>MKKNILLAAAAALFFTTSCDQKTNTTASADEATATNATSEVAHNTVHNPNTTNAQEITASADAPAMSFKETEHDFGSIEDGKVVRHTFTFTNTGKSPLVIESATSTCGCTVPEVPKAPIAPGAEGKIEVEFNSAGKAGQQVLKVISIKANTQPEITQVNIKADVKPAAGANGPFRS</sequence>
<evidence type="ECO:0000313" key="2">
    <source>
        <dbReference type="EMBL" id="KAA5544154.1"/>
    </source>
</evidence>
<dbReference type="Proteomes" id="UP000323426">
    <property type="component" value="Unassembled WGS sequence"/>
</dbReference>
<evidence type="ECO:0000313" key="3">
    <source>
        <dbReference type="Proteomes" id="UP000323426"/>
    </source>
</evidence>
<dbReference type="RefSeq" id="WP_150089201.1">
    <property type="nucleotide sequence ID" value="NZ_VWSF01000011.1"/>
</dbReference>
<reference evidence="2 3" key="1">
    <citation type="submission" date="2019-09" db="EMBL/GenBank/DDBJ databases">
        <title>Genome sequence and assembly of Adhaeribacter sp.</title>
        <authorList>
            <person name="Chhetri G."/>
        </authorList>
    </citation>
    <scope>NUCLEOTIDE SEQUENCE [LARGE SCALE GENOMIC DNA]</scope>
    <source>
        <strain evidence="2 3">DK36</strain>
    </source>
</reference>
<protein>
    <submittedName>
        <fullName evidence="2">DUF1573 domain-containing protein</fullName>
    </submittedName>
</protein>
<comment type="caution">
    <text evidence="2">The sequence shown here is derived from an EMBL/GenBank/DDBJ whole genome shotgun (WGS) entry which is preliminary data.</text>
</comment>
<organism evidence="2 3">
    <name type="scientific">Adhaeribacter rhizoryzae</name>
    <dbReference type="NCBI Taxonomy" id="2607907"/>
    <lineage>
        <taxon>Bacteria</taxon>
        <taxon>Pseudomonadati</taxon>
        <taxon>Bacteroidota</taxon>
        <taxon>Cytophagia</taxon>
        <taxon>Cytophagales</taxon>
        <taxon>Hymenobacteraceae</taxon>
        <taxon>Adhaeribacter</taxon>
    </lineage>
</organism>
<dbReference type="PANTHER" id="PTHR37833">
    <property type="entry name" value="LIPOPROTEIN-RELATED"/>
    <property type="match status" value="1"/>
</dbReference>
<keyword evidence="1" id="KW-0732">Signal</keyword>
<dbReference type="PANTHER" id="PTHR37833:SF1">
    <property type="entry name" value="SIGNAL PEPTIDE PROTEIN"/>
    <property type="match status" value="1"/>
</dbReference>
<keyword evidence="3" id="KW-1185">Reference proteome</keyword>
<evidence type="ECO:0000256" key="1">
    <source>
        <dbReference type="SAM" id="SignalP"/>
    </source>
</evidence>
<dbReference type="Pfam" id="PF07610">
    <property type="entry name" value="DUF1573"/>
    <property type="match status" value="1"/>
</dbReference>
<dbReference type="PROSITE" id="PS51257">
    <property type="entry name" value="PROKAR_LIPOPROTEIN"/>
    <property type="match status" value="1"/>
</dbReference>
<proteinExistence type="predicted"/>
<accession>A0A5M6D9H9</accession>
<dbReference type="InterPro" id="IPR011467">
    <property type="entry name" value="DUF1573"/>
</dbReference>
<dbReference type="AlphaFoldDB" id="A0A5M6D9H9"/>
<dbReference type="EMBL" id="VWSF01000011">
    <property type="protein sequence ID" value="KAA5544154.1"/>
    <property type="molecule type" value="Genomic_DNA"/>
</dbReference>
<dbReference type="Gene3D" id="2.60.40.10">
    <property type="entry name" value="Immunoglobulins"/>
    <property type="match status" value="1"/>
</dbReference>
<feature type="signal peptide" evidence="1">
    <location>
        <begin position="1"/>
        <end position="21"/>
    </location>
</feature>
<dbReference type="InterPro" id="IPR013783">
    <property type="entry name" value="Ig-like_fold"/>
</dbReference>